<reference evidence="2 3" key="1">
    <citation type="submission" date="2019-03" db="EMBL/GenBank/DDBJ databases">
        <title>First draft genome of Liparis tanakae, snailfish: a comprehensive survey of snailfish specific genes.</title>
        <authorList>
            <person name="Kim W."/>
            <person name="Song I."/>
            <person name="Jeong J.-H."/>
            <person name="Kim D."/>
            <person name="Kim S."/>
            <person name="Ryu S."/>
            <person name="Song J.Y."/>
            <person name="Lee S.K."/>
        </authorList>
    </citation>
    <scope>NUCLEOTIDE SEQUENCE [LARGE SCALE GENOMIC DNA]</scope>
    <source>
        <tissue evidence="2">Muscle</tissue>
    </source>
</reference>
<dbReference type="EMBL" id="SRLO01001061">
    <property type="protein sequence ID" value="TNN42078.1"/>
    <property type="molecule type" value="Genomic_DNA"/>
</dbReference>
<evidence type="ECO:0000256" key="1">
    <source>
        <dbReference type="SAM" id="MobiDB-lite"/>
    </source>
</evidence>
<evidence type="ECO:0000313" key="3">
    <source>
        <dbReference type="Proteomes" id="UP000314294"/>
    </source>
</evidence>
<accession>A0A4Z2FLR3</accession>
<sequence length="73" mass="8486">MEEHRMERMESMEPISAHYTTAYPEIHPDGGYESREPADSQAKTPPAPAYDEDFVHKLVETKTERVLEKHDDK</sequence>
<feature type="compositionally biased region" description="Basic and acidic residues" evidence="1">
    <location>
        <begin position="26"/>
        <end position="38"/>
    </location>
</feature>
<comment type="caution">
    <text evidence="2">The sequence shown here is derived from an EMBL/GenBank/DDBJ whole genome shotgun (WGS) entry which is preliminary data.</text>
</comment>
<organism evidence="2 3">
    <name type="scientific">Liparis tanakae</name>
    <name type="common">Tanaka's snailfish</name>
    <dbReference type="NCBI Taxonomy" id="230148"/>
    <lineage>
        <taxon>Eukaryota</taxon>
        <taxon>Metazoa</taxon>
        <taxon>Chordata</taxon>
        <taxon>Craniata</taxon>
        <taxon>Vertebrata</taxon>
        <taxon>Euteleostomi</taxon>
        <taxon>Actinopterygii</taxon>
        <taxon>Neopterygii</taxon>
        <taxon>Teleostei</taxon>
        <taxon>Neoteleostei</taxon>
        <taxon>Acanthomorphata</taxon>
        <taxon>Eupercaria</taxon>
        <taxon>Perciformes</taxon>
        <taxon>Cottioidei</taxon>
        <taxon>Cottales</taxon>
        <taxon>Liparidae</taxon>
        <taxon>Liparis</taxon>
    </lineage>
</organism>
<protein>
    <submittedName>
        <fullName evidence="2">Uncharacterized protein</fullName>
    </submittedName>
</protein>
<feature type="compositionally biased region" description="Basic and acidic residues" evidence="1">
    <location>
        <begin position="1"/>
        <end position="11"/>
    </location>
</feature>
<dbReference type="AlphaFoldDB" id="A0A4Z2FLR3"/>
<keyword evidence="3" id="KW-1185">Reference proteome</keyword>
<dbReference type="Proteomes" id="UP000314294">
    <property type="component" value="Unassembled WGS sequence"/>
</dbReference>
<evidence type="ECO:0000313" key="2">
    <source>
        <dbReference type="EMBL" id="TNN42078.1"/>
    </source>
</evidence>
<proteinExistence type="predicted"/>
<feature type="region of interest" description="Disordered" evidence="1">
    <location>
        <begin position="1"/>
        <end position="53"/>
    </location>
</feature>
<gene>
    <name evidence="2" type="ORF">EYF80_047748</name>
</gene>
<name>A0A4Z2FLR3_9TELE</name>